<evidence type="ECO:0000256" key="1">
    <source>
        <dbReference type="SAM" id="Phobius"/>
    </source>
</evidence>
<gene>
    <name evidence="2" type="ORF">CF15_01970</name>
</gene>
<feature type="transmembrane region" description="Helical" evidence="1">
    <location>
        <begin position="163"/>
        <end position="184"/>
    </location>
</feature>
<protein>
    <submittedName>
        <fullName evidence="2">Uncharacterized protein</fullName>
    </submittedName>
</protein>
<dbReference type="EMBL" id="LNTB01000001">
    <property type="protein sequence ID" value="KSW11620.1"/>
    <property type="molecule type" value="Genomic_DNA"/>
</dbReference>
<dbReference type="RefSeq" id="WP_058370295.1">
    <property type="nucleotide sequence ID" value="NZ_LNTB01000001.1"/>
</dbReference>
<keyword evidence="1" id="KW-0472">Membrane</keyword>
<feature type="transmembrane region" description="Helical" evidence="1">
    <location>
        <begin position="48"/>
        <end position="81"/>
    </location>
</feature>
<dbReference type="STRING" id="2309.CF15_01970"/>
<accession>A0A0V8RU84</accession>
<keyword evidence="1" id="KW-1133">Transmembrane helix</keyword>
<feature type="transmembrane region" description="Helical" evidence="1">
    <location>
        <begin position="6"/>
        <end position="27"/>
    </location>
</feature>
<evidence type="ECO:0000313" key="3">
    <source>
        <dbReference type="Proteomes" id="UP000053352"/>
    </source>
</evidence>
<keyword evidence="1" id="KW-0812">Transmembrane</keyword>
<proteinExistence type="predicted"/>
<dbReference type="AlphaFoldDB" id="A0A0V8RU84"/>
<reference evidence="2 3" key="1">
    <citation type="submission" date="2015-11" db="EMBL/GenBank/DDBJ databases">
        <title>Genome sequence of Pyrodictium occultum PL-19, a marine hyperthermophilic archaeon isolated from Volcano, Italy.</title>
        <authorList>
            <person name="Utturkar S."/>
            <person name="Huber H."/>
            <person name="Leptihn S."/>
            <person name="Brown S."/>
            <person name="Stetter K.O."/>
            <person name="Podar M."/>
        </authorList>
    </citation>
    <scope>NUCLEOTIDE SEQUENCE [LARGE SCALE GENOMIC DNA]</scope>
    <source>
        <strain evidence="2 3">PL-19</strain>
    </source>
</reference>
<name>A0A0V8RU84_PYROC</name>
<keyword evidence="3" id="KW-1185">Reference proteome</keyword>
<feature type="transmembrane region" description="Helical" evidence="1">
    <location>
        <begin position="101"/>
        <end position="125"/>
    </location>
</feature>
<feature type="transmembrane region" description="Helical" evidence="1">
    <location>
        <begin position="137"/>
        <end position="157"/>
    </location>
</feature>
<evidence type="ECO:0000313" key="2">
    <source>
        <dbReference type="EMBL" id="KSW11620.1"/>
    </source>
</evidence>
<comment type="caution">
    <text evidence="2">The sequence shown here is derived from an EMBL/GenBank/DDBJ whole genome shotgun (WGS) entry which is preliminary data.</text>
</comment>
<dbReference type="Proteomes" id="UP000053352">
    <property type="component" value="Unassembled WGS sequence"/>
</dbReference>
<sequence>MAPIPAASYEAAALLAAALLPIAYAGLSGARGYRSAARALRRLLRDLLVLPALGHPTALLTALLASMLHLGLAAAVAMHLVLAGAWSGLYTAPPSVLEALIHARTIAAWLVLASAASLLGMRLYTRLALGPGEARQLLLATGDLLLALLAATGAAAYKTPGLLEAHSVLGLVALGYTAALLAMSHRLRLPGGSRVLEV</sequence>
<organism evidence="2 3">
    <name type="scientific">Pyrodictium occultum</name>
    <dbReference type="NCBI Taxonomy" id="2309"/>
    <lineage>
        <taxon>Archaea</taxon>
        <taxon>Thermoproteota</taxon>
        <taxon>Thermoprotei</taxon>
        <taxon>Desulfurococcales</taxon>
        <taxon>Pyrodictiaceae</taxon>
        <taxon>Pyrodictium</taxon>
    </lineage>
</organism>